<dbReference type="Proteomes" id="UP001497535">
    <property type="component" value="Unassembled WGS sequence"/>
</dbReference>
<proteinExistence type="predicted"/>
<reference evidence="1" key="1">
    <citation type="submission" date="2023-11" db="EMBL/GenBank/DDBJ databases">
        <authorList>
            <person name="Poullet M."/>
        </authorList>
    </citation>
    <scope>NUCLEOTIDE SEQUENCE</scope>
    <source>
        <strain evidence="1">E1834</strain>
    </source>
</reference>
<dbReference type="EMBL" id="CAVMJV010000029">
    <property type="protein sequence ID" value="CAK5075885.1"/>
    <property type="molecule type" value="Genomic_DNA"/>
</dbReference>
<evidence type="ECO:0000313" key="1">
    <source>
        <dbReference type="EMBL" id="CAK5075885.1"/>
    </source>
</evidence>
<accession>A0ACB0ZAA8</accession>
<gene>
    <name evidence="1" type="ORF">MENTE1834_LOCUS22713</name>
</gene>
<comment type="caution">
    <text evidence="1">The sequence shown here is derived from an EMBL/GenBank/DDBJ whole genome shotgun (WGS) entry which is preliminary data.</text>
</comment>
<protein>
    <submittedName>
        <fullName evidence="1">Uncharacterized protein</fullName>
    </submittedName>
</protein>
<name>A0ACB0ZAA8_MELEN</name>
<evidence type="ECO:0000313" key="2">
    <source>
        <dbReference type="Proteomes" id="UP001497535"/>
    </source>
</evidence>
<sequence length="78" mass="9421">MFLFYLIKRPQFLIKKVPKLFILFIFSSLFIILLIYYEELNVGYVVNLYGNYYTKTVYREIDIVHKQSEENKAAITRS</sequence>
<keyword evidence="2" id="KW-1185">Reference proteome</keyword>
<organism evidence="1 2">
    <name type="scientific">Meloidogyne enterolobii</name>
    <name type="common">Root-knot nematode worm</name>
    <name type="synonym">Meloidogyne mayaguensis</name>
    <dbReference type="NCBI Taxonomy" id="390850"/>
    <lineage>
        <taxon>Eukaryota</taxon>
        <taxon>Metazoa</taxon>
        <taxon>Ecdysozoa</taxon>
        <taxon>Nematoda</taxon>
        <taxon>Chromadorea</taxon>
        <taxon>Rhabditida</taxon>
        <taxon>Tylenchina</taxon>
        <taxon>Tylenchomorpha</taxon>
        <taxon>Tylenchoidea</taxon>
        <taxon>Meloidogynidae</taxon>
        <taxon>Meloidogyninae</taxon>
        <taxon>Meloidogyne</taxon>
    </lineage>
</organism>